<name>A0A4Y9FKB0_STRAI</name>
<accession>A0A4Y9FKB0</accession>
<protein>
    <submittedName>
        <fullName evidence="1">Uncharacterized protein</fullName>
    </submittedName>
</protein>
<dbReference type="RefSeq" id="WP_135053479.1">
    <property type="nucleotide sequence ID" value="NZ_CAKOCW010000001.1"/>
</dbReference>
<evidence type="ECO:0000313" key="2">
    <source>
        <dbReference type="Proteomes" id="UP000297747"/>
    </source>
</evidence>
<dbReference type="EMBL" id="SPQA01000061">
    <property type="protein sequence ID" value="TFU29496.1"/>
    <property type="molecule type" value="Genomic_DNA"/>
</dbReference>
<gene>
    <name evidence="1" type="ORF">E4U01_09880</name>
</gene>
<dbReference type="Proteomes" id="UP000297747">
    <property type="component" value="Unassembled WGS sequence"/>
</dbReference>
<reference evidence="1 2" key="1">
    <citation type="submission" date="2019-03" db="EMBL/GenBank/DDBJ databases">
        <title>Diversity of the mouse oral microbiome.</title>
        <authorList>
            <person name="Joseph S."/>
            <person name="Aduse-Opoku J."/>
            <person name="Curtis M."/>
            <person name="Wade W."/>
            <person name="Hashim A."/>
        </authorList>
    </citation>
    <scope>NUCLEOTIDE SEQUENCE [LARGE SCALE GENOMIC DNA]</scope>
    <source>
        <strain evidence="1 2">HT4</strain>
    </source>
</reference>
<organism evidence="1 2">
    <name type="scientific">Streptococcus acidominimus</name>
    <dbReference type="NCBI Taxonomy" id="1326"/>
    <lineage>
        <taxon>Bacteria</taxon>
        <taxon>Bacillati</taxon>
        <taxon>Bacillota</taxon>
        <taxon>Bacilli</taxon>
        <taxon>Lactobacillales</taxon>
        <taxon>Streptococcaceae</taxon>
        <taxon>Streptococcus</taxon>
    </lineage>
</organism>
<sequence length="141" mass="16440">MSKHYLQIKESLGYKNLKLALMRVFSVDLDDIQISKGEYENFNFPFQYSHYNMTMGISSTGKDVQFEFNEGGQFNIYFSNPKDDLIPLTFLYELISDKTTSESIETVFGRDEKAIEHALRVLKDFLDSDEARMLLKKSESY</sequence>
<evidence type="ECO:0000313" key="1">
    <source>
        <dbReference type="EMBL" id="TFU29496.1"/>
    </source>
</evidence>
<proteinExistence type="predicted"/>
<dbReference type="AlphaFoldDB" id="A0A4Y9FKB0"/>
<comment type="caution">
    <text evidence="1">The sequence shown here is derived from an EMBL/GenBank/DDBJ whole genome shotgun (WGS) entry which is preliminary data.</text>
</comment>